<keyword evidence="1" id="KW-0472">Membrane</keyword>
<keyword evidence="1" id="KW-0812">Transmembrane</keyword>
<proteinExistence type="predicted"/>
<protein>
    <submittedName>
        <fullName evidence="2">Uncharacterized protein</fullName>
    </submittedName>
</protein>
<reference evidence="3" key="1">
    <citation type="submission" date="2018-07" db="EMBL/GenBank/DDBJ databases">
        <title>Complete Genome Sequence of Spiroplasma phoeniceum.</title>
        <authorList>
            <person name="Davis R.E."/>
            <person name="Shao J.Y."/>
            <person name="Zhao Y."/>
            <person name="Silver A."/>
            <person name="Stump z."/>
            <person name="Gasparich G."/>
        </authorList>
    </citation>
    <scope>NUCLEOTIDE SEQUENCE [LARGE SCALE GENOMIC DNA]</scope>
    <source>
        <strain evidence="3">P40</strain>
    </source>
</reference>
<gene>
    <name evidence="2" type="ORF">SDAV_001134</name>
</gene>
<keyword evidence="1" id="KW-1133">Transmembrane helix</keyword>
<organism evidence="2 3">
    <name type="scientific">Spiroplasma phoeniceum P40</name>
    <dbReference type="NCBI Taxonomy" id="1276259"/>
    <lineage>
        <taxon>Bacteria</taxon>
        <taxon>Bacillati</taxon>
        <taxon>Mycoplasmatota</taxon>
        <taxon>Mollicutes</taxon>
        <taxon>Entomoplasmatales</taxon>
        <taxon>Spiroplasmataceae</taxon>
        <taxon>Spiroplasma</taxon>
    </lineage>
</organism>
<sequence length="131" mass="15007">MSFFLVKKEQKFEFLLFFKFIFYNLIMLLPLTFIVNFCANSTIIADSPAKSSVVPMVIFPSTTVTCAHFIVFKSSSRVFVNKCNVKYSLSIKIPSLRWAIWLVESGTVVTSKHSCKWSGRKFPYLSARSKP</sequence>
<evidence type="ECO:0000313" key="3">
    <source>
        <dbReference type="Proteomes" id="UP000253689"/>
    </source>
</evidence>
<feature type="transmembrane region" description="Helical" evidence="1">
    <location>
        <begin position="12"/>
        <end position="33"/>
    </location>
</feature>
<evidence type="ECO:0000256" key="1">
    <source>
        <dbReference type="SAM" id="Phobius"/>
    </source>
</evidence>
<dbReference type="AlphaFoldDB" id="A0A345DPG5"/>
<dbReference type="Proteomes" id="UP000253689">
    <property type="component" value="Chromosome"/>
</dbReference>
<dbReference type="EMBL" id="CP031088">
    <property type="protein sequence ID" value="AXF96103.1"/>
    <property type="molecule type" value="Genomic_DNA"/>
</dbReference>
<dbReference type="KEGG" id="sphh:SDAV_001134"/>
<evidence type="ECO:0000313" key="2">
    <source>
        <dbReference type="EMBL" id="AXF96103.1"/>
    </source>
</evidence>
<feature type="transmembrane region" description="Helical" evidence="1">
    <location>
        <begin position="53"/>
        <end position="72"/>
    </location>
</feature>
<keyword evidence="3" id="KW-1185">Reference proteome</keyword>
<name>A0A345DPG5_9MOLU</name>
<accession>A0A345DPG5</accession>